<comment type="caution">
    <text evidence="7">The sequence shown here is derived from an EMBL/GenBank/DDBJ whole genome shotgun (WGS) entry which is preliminary data.</text>
</comment>
<evidence type="ECO:0000313" key="7">
    <source>
        <dbReference type="EMBL" id="KAK7106963.1"/>
    </source>
</evidence>
<dbReference type="InterPro" id="IPR000742">
    <property type="entry name" value="EGF"/>
</dbReference>
<keyword evidence="3" id="KW-0245">EGF-like domain</keyword>
<dbReference type="PROSITE" id="PS50026">
    <property type="entry name" value="EGF_3"/>
    <property type="match status" value="2"/>
</dbReference>
<feature type="domain" description="EGF-like" evidence="5">
    <location>
        <begin position="160"/>
        <end position="198"/>
    </location>
</feature>
<comment type="caution">
    <text evidence="3">Lacks conserved residue(s) required for the propagation of feature annotation.</text>
</comment>
<dbReference type="Gene3D" id="2.10.25.10">
    <property type="entry name" value="Laminin"/>
    <property type="match status" value="2"/>
</dbReference>
<dbReference type="InterPro" id="IPR050969">
    <property type="entry name" value="Dev_Signal_Modulators"/>
</dbReference>
<dbReference type="EMBL" id="JBAMIC010000004">
    <property type="protein sequence ID" value="KAK7106963.1"/>
    <property type="molecule type" value="Genomic_DNA"/>
</dbReference>
<name>A0AAN9BKP5_9CAEN</name>
<dbReference type="Gene3D" id="4.10.75.10">
    <property type="entry name" value="Elafin-like"/>
    <property type="match status" value="1"/>
</dbReference>
<evidence type="ECO:0000259" key="6">
    <source>
        <dbReference type="PROSITE" id="PS51390"/>
    </source>
</evidence>
<dbReference type="GO" id="GO:0009986">
    <property type="term" value="C:cell surface"/>
    <property type="evidence" value="ECO:0007669"/>
    <property type="project" value="TreeGrafter"/>
</dbReference>
<dbReference type="SMART" id="SM00181">
    <property type="entry name" value="EGF"/>
    <property type="match status" value="3"/>
</dbReference>
<evidence type="ECO:0000313" key="8">
    <source>
        <dbReference type="Proteomes" id="UP001374579"/>
    </source>
</evidence>
<dbReference type="Proteomes" id="UP001374579">
    <property type="component" value="Unassembled WGS sequence"/>
</dbReference>
<feature type="disulfide bond" evidence="3">
    <location>
        <begin position="248"/>
        <end position="258"/>
    </location>
</feature>
<dbReference type="PANTHER" id="PTHR14949:SF56">
    <property type="entry name" value="EGF-LIKE-DOMAIN, MULTIPLE 7"/>
    <property type="match status" value="1"/>
</dbReference>
<proteinExistence type="predicted"/>
<feature type="compositionally biased region" description="Polar residues" evidence="4">
    <location>
        <begin position="34"/>
        <end position="46"/>
    </location>
</feature>
<evidence type="ECO:0000256" key="4">
    <source>
        <dbReference type="SAM" id="MobiDB-lite"/>
    </source>
</evidence>
<dbReference type="GO" id="GO:0005102">
    <property type="term" value="F:signaling receptor binding"/>
    <property type="evidence" value="ECO:0007669"/>
    <property type="project" value="TreeGrafter"/>
</dbReference>
<dbReference type="PROSITE" id="PS00022">
    <property type="entry name" value="EGF_1"/>
    <property type="match status" value="2"/>
</dbReference>
<evidence type="ECO:0000256" key="2">
    <source>
        <dbReference type="ARBA" id="ARBA00023157"/>
    </source>
</evidence>
<dbReference type="PROSITE" id="PS51390">
    <property type="entry name" value="WAP"/>
    <property type="match status" value="1"/>
</dbReference>
<keyword evidence="2 3" id="KW-1015">Disulfide bond</keyword>
<dbReference type="SMART" id="SM00217">
    <property type="entry name" value="WAP"/>
    <property type="match status" value="1"/>
</dbReference>
<dbReference type="PANTHER" id="PTHR14949">
    <property type="entry name" value="EGF-LIKE-DOMAIN, MULTIPLE 7, 8"/>
    <property type="match status" value="1"/>
</dbReference>
<protein>
    <submittedName>
        <fullName evidence="7">Uncharacterized protein</fullName>
    </submittedName>
</protein>
<dbReference type="GO" id="GO:0005576">
    <property type="term" value="C:extracellular region"/>
    <property type="evidence" value="ECO:0007669"/>
    <property type="project" value="InterPro"/>
</dbReference>
<dbReference type="Pfam" id="PF00095">
    <property type="entry name" value="WAP"/>
    <property type="match status" value="1"/>
</dbReference>
<sequence>MSTRLGNNLCRVCTHTFFKCTQNVTVRCPDNFESNSTVTWPKNNATGEADSPDFYDDEWNTNSDTDDTKLSGSNLKPLVRKKRQPGGRYGHGRRGGRHGHGRRGWHNHANNWGVTTTPTNSTEEPVTMRPFRRCVYSLVRNCISRSCQLQCCDGSTMDPITNSCQPPTDKLSCQNGGSPSSNGKHCFCPDGYTGAECQQRKCSVKCQNGGVCRTNTSRTGKLEDATYNDDHCVCPADSSGKFCEKKQCNQECQNNGTCTEHSSYPTCMCAEGFYGIYCEKKTKAGDCPVSAYAEGCDYSYYPRRPFLTRGHCYEDHDCPGDKKCCRSACRGSMCTDPYHATDACAYK</sequence>
<dbReference type="GO" id="GO:0030414">
    <property type="term" value="F:peptidase inhibitor activity"/>
    <property type="evidence" value="ECO:0007669"/>
    <property type="project" value="InterPro"/>
</dbReference>
<dbReference type="InterPro" id="IPR036645">
    <property type="entry name" value="Elafin-like_sf"/>
</dbReference>
<feature type="compositionally biased region" description="Polar residues" evidence="4">
    <location>
        <begin position="108"/>
        <end position="124"/>
    </location>
</feature>
<keyword evidence="1" id="KW-0732">Signal</keyword>
<gene>
    <name evidence="7" type="ORF">V1264_014961</name>
</gene>
<feature type="region of interest" description="Disordered" evidence="4">
    <location>
        <begin position="34"/>
        <end position="124"/>
    </location>
</feature>
<feature type="domain" description="EGF-like" evidence="5">
    <location>
        <begin position="244"/>
        <end position="279"/>
    </location>
</feature>
<feature type="domain" description="WAP" evidence="6">
    <location>
        <begin position="280"/>
        <end position="338"/>
    </location>
</feature>
<dbReference type="SUPFAM" id="SSF57196">
    <property type="entry name" value="EGF/Laminin"/>
    <property type="match status" value="1"/>
</dbReference>
<accession>A0AAN9BKP5</accession>
<feature type="compositionally biased region" description="Basic residues" evidence="4">
    <location>
        <begin position="78"/>
        <end position="106"/>
    </location>
</feature>
<dbReference type="SUPFAM" id="SSF57256">
    <property type="entry name" value="Elafin-like"/>
    <property type="match status" value="1"/>
</dbReference>
<feature type="disulfide bond" evidence="3">
    <location>
        <begin position="269"/>
        <end position="278"/>
    </location>
</feature>
<dbReference type="AlphaFoldDB" id="A0AAN9BKP5"/>
<dbReference type="InterPro" id="IPR008197">
    <property type="entry name" value="WAP_dom"/>
</dbReference>
<reference evidence="7 8" key="1">
    <citation type="submission" date="2024-02" db="EMBL/GenBank/DDBJ databases">
        <title>Chromosome-scale genome assembly of the rough periwinkle Littorina saxatilis.</title>
        <authorList>
            <person name="De Jode A."/>
            <person name="Faria R."/>
            <person name="Formenti G."/>
            <person name="Sims Y."/>
            <person name="Smith T.P."/>
            <person name="Tracey A."/>
            <person name="Wood J.M.D."/>
            <person name="Zagrodzka Z.B."/>
            <person name="Johannesson K."/>
            <person name="Butlin R.K."/>
            <person name="Leder E.H."/>
        </authorList>
    </citation>
    <scope>NUCLEOTIDE SEQUENCE [LARGE SCALE GENOMIC DNA]</scope>
    <source>
        <strain evidence="7">Snail1</strain>
        <tissue evidence="7">Muscle</tissue>
    </source>
</reference>
<evidence type="ECO:0000259" key="5">
    <source>
        <dbReference type="PROSITE" id="PS50026"/>
    </source>
</evidence>
<feature type="compositionally biased region" description="Acidic residues" evidence="4">
    <location>
        <begin position="50"/>
        <end position="59"/>
    </location>
</feature>
<dbReference type="PROSITE" id="PS01186">
    <property type="entry name" value="EGF_2"/>
    <property type="match status" value="2"/>
</dbReference>
<organism evidence="7 8">
    <name type="scientific">Littorina saxatilis</name>
    <dbReference type="NCBI Taxonomy" id="31220"/>
    <lineage>
        <taxon>Eukaryota</taxon>
        <taxon>Metazoa</taxon>
        <taxon>Spiralia</taxon>
        <taxon>Lophotrochozoa</taxon>
        <taxon>Mollusca</taxon>
        <taxon>Gastropoda</taxon>
        <taxon>Caenogastropoda</taxon>
        <taxon>Littorinimorpha</taxon>
        <taxon>Littorinoidea</taxon>
        <taxon>Littorinidae</taxon>
        <taxon>Littorina</taxon>
    </lineage>
</organism>
<evidence type="ECO:0000256" key="3">
    <source>
        <dbReference type="PROSITE-ProRule" id="PRU00076"/>
    </source>
</evidence>
<evidence type="ECO:0000256" key="1">
    <source>
        <dbReference type="ARBA" id="ARBA00022729"/>
    </source>
</evidence>
<keyword evidence="8" id="KW-1185">Reference proteome</keyword>
<feature type="disulfide bond" evidence="3">
    <location>
        <begin position="188"/>
        <end position="197"/>
    </location>
</feature>